<name>A0A4T0QNX3_9BASI</name>
<dbReference type="Proteomes" id="UP000310708">
    <property type="component" value="Unassembled WGS sequence"/>
</dbReference>
<keyword evidence="3 5" id="KW-0689">Ribosomal protein</keyword>
<dbReference type="InterPro" id="IPR032566">
    <property type="entry name" value="Znf-C2HE"/>
</dbReference>
<evidence type="ECO:0000313" key="8">
    <source>
        <dbReference type="EMBL" id="TIC63824.1"/>
    </source>
</evidence>
<dbReference type="Pfam" id="PF11969">
    <property type="entry name" value="DcpS_C"/>
    <property type="match status" value="1"/>
</dbReference>
<dbReference type="GO" id="GO:0003729">
    <property type="term" value="F:mRNA binding"/>
    <property type="evidence" value="ECO:0007669"/>
    <property type="project" value="TreeGrafter"/>
</dbReference>
<gene>
    <name evidence="8" type="ORF">E3Q01_03129</name>
    <name evidence="7" type="ORF">E3Q10_03143</name>
</gene>
<evidence type="ECO:0000256" key="5">
    <source>
        <dbReference type="RuleBase" id="RU003877"/>
    </source>
</evidence>
<evidence type="ECO:0000313" key="7">
    <source>
        <dbReference type="EMBL" id="TIC28500.1"/>
    </source>
</evidence>
<organism evidence="8 10">
    <name type="scientific">Wallemia mellicola</name>
    <dbReference type="NCBI Taxonomy" id="1708541"/>
    <lineage>
        <taxon>Eukaryota</taxon>
        <taxon>Fungi</taxon>
        <taxon>Dikarya</taxon>
        <taxon>Basidiomycota</taxon>
        <taxon>Wallemiomycotina</taxon>
        <taxon>Wallemiomycetes</taxon>
        <taxon>Wallemiales</taxon>
        <taxon>Wallemiaceae</taxon>
        <taxon>Wallemia</taxon>
    </lineage>
</organism>
<dbReference type="SUPFAM" id="SSF52161">
    <property type="entry name" value="Ribosomal protein L13"/>
    <property type="match status" value="1"/>
</dbReference>
<dbReference type="Pfam" id="PF00572">
    <property type="entry name" value="Ribosomal_L13"/>
    <property type="match status" value="1"/>
</dbReference>
<dbReference type="GO" id="GO:0022625">
    <property type="term" value="C:cytosolic large ribosomal subunit"/>
    <property type="evidence" value="ECO:0007669"/>
    <property type="project" value="TreeGrafter"/>
</dbReference>
<dbReference type="EMBL" id="SPRO01000038">
    <property type="protein sequence ID" value="TIC28500.1"/>
    <property type="molecule type" value="Genomic_DNA"/>
</dbReference>
<comment type="function">
    <text evidence="1">Component of the ribosome, a large ribonucleoprotein complex responsible for the synthesis of proteins in the cell. The small ribosomal subunit (SSU) binds messenger RNAs (mRNAs) and translates the encoded message by selecting cognate aminoacyl-transfer RNA (tRNA) molecules. The large subunit (LSU) contains the ribosomal catalytic site termed the peptidyl transferase center (PTC), which catalyzes the formation of peptide bonds, thereby polymerizing the amino acids delivered by tRNAs into a polypeptide chain. The nascent polypeptides leave the ribosome through a tunnel in the LSU and interact with protein factors that function in enzymatic processing, targeting, and the membrane insertion of nascent chains at the exit of the ribosomal tunnel.</text>
</comment>
<dbReference type="CDD" id="cd00392">
    <property type="entry name" value="Ribosomal_L13"/>
    <property type="match status" value="1"/>
</dbReference>
<dbReference type="GO" id="GO:0006412">
    <property type="term" value="P:translation"/>
    <property type="evidence" value="ECO:0007669"/>
    <property type="project" value="InterPro"/>
</dbReference>
<keyword evidence="4 5" id="KW-0687">Ribonucleoprotein</keyword>
<dbReference type="FunFam" id="3.90.1180.10:FF:000002">
    <property type="entry name" value="60S ribosomal protein L16"/>
    <property type="match status" value="1"/>
</dbReference>
<evidence type="ECO:0000259" key="6">
    <source>
        <dbReference type="Pfam" id="PF16278"/>
    </source>
</evidence>
<protein>
    <recommendedName>
        <fullName evidence="6">Aprataxin C2HE/C2H2/C2HC zinc finger domain-containing protein</fullName>
    </recommendedName>
</protein>
<dbReference type="HAMAP" id="MF_01366">
    <property type="entry name" value="Ribosomal_uL13"/>
    <property type="match status" value="1"/>
</dbReference>
<dbReference type="NCBIfam" id="TIGR01077">
    <property type="entry name" value="L13_A_E"/>
    <property type="match status" value="1"/>
</dbReference>
<dbReference type="Pfam" id="PF16278">
    <property type="entry name" value="zf-C2HE"/>
    <property type="match status" value="1"/>
</dbReference>
<dbReference type="SUPFAM" id="SSF54197">
    <property type="entry name" value="HIT-like"/>
    <property type="match status" value="1"/>
</dbReference>
<accession>A0A4T0QNX3</accession>
<dbReference type="GO" id="GO:0017148">
    <property type="term" value="P:negative regulation of translation"/>
    <property type="evidence" value="ECO:0007669"/>
    <property type="project" value="TreeGrafter"/>
</dbReference>
<feature type="domain" description="Aprataxin C2HE/C2H2/C2HC zinc finger" evidence="6">
    <location>
        <begin position="325"/>
        <end position="384"/>
    </location>
</feature>
<dbReference type="InterPro" id="IPR036899">
    <property type="entry name" value="Ribosomal_uL13_sf"/>
</dbReference>
<dbReference type="EMBL" id="SPRX01000041">
    <property type="protein sequence ID" value="TIC63824.1"/>
    <property type="molecule type" value="Genomic_DNA"/>
</dbReference>
<dbReference type="Gene3D" id="3.90.1180.10">
    <property type="entry name" value="Ribosomal protein L13"/>
    <property type="match status" value="1"/>
</dbReference>
<evidence type="ECO:0000256" key="4">
    <source>
        <dbReference type="ARBA" id="ARBA00023274"/>
    </source>
</evidence>
<dbReference type="GO" id="GO:0003735">
    <property type="term" value="F:structural constituent of ribosome"/>
    <property type="evidence" value="ECO:0007669"/>
    <property type="project" value="InterPro"/>
</dbReference>
<evidence type="ECO:0000313" key="9">
    <source>
        <dbReference type="Proteomes" id="UP000305647"/>
    </source>
</evidence>
<evidence type="ECO:0000256" key="3">
    <source>
        <dbReference type="ARBA" id="ARBA00022980"/>
    </source>
</evidence>
<dbReference type="Gene3D" id="3.30.428.10">
    <property type="entry name" value="HIT-like"/>
    <property type="match status" value="1"/>
</dbReference>
<dbReference type="PANTHER" id="PTHR11545:SF3">
    <property type="entry name" value="LARGE RIBOSOMAL SUBUNIT PROTEIN UL13"/>
    <property type="match status" value="1"/>
</dbReference>
<reference evidence="9 10" key="1">
    <citation type="submission" date="2019-03" db="EMBL/GenBank/DDBJ databases">
        <title>Sequencing 25 genomes of Wallemia mellicola.</title>
        <authorList>
            <person name="Gostincar C."/>
        </authorList>
    </citation>
    <scope>NUCLEOTIDE SEQUENCE [LARGE SCALE GENOMIC DNA]</scope>
    <source>
        <strain evidence="8 10">EXF-757</strain>
        <strain evidence="7 9">EXF-8738</strain>
    </source>
</reference>
<dbReference type="AlphaFoldDB" id="A0A4T0QNX3"/>
<evidence type="ECO:0000313" key="10">
    <source>
        <dbReference type="Proteomes" id="UP000310708"/>
    </source>
</evidence>
<dbReference type="PROSITE" id="PS00783">
    <property type="entry name" value="RIBOSOMAL_L13"/>
    <property type="match status" value="1"/>
</dbReference>
<comment type="caution">
    <text evidence="8">The sequence shown here is derived from an EMBL/GenBank/DDBJ whole genome shotgun (WGS) entry which is preliminary data.</text>
</comment>
<dbReference type="InterPro" id="IPR005755">
    <property type="entry name" value="Ribosomal_uL13_euk/arc"/>
</dbReference>
<dbReference type="PANTHER" id="PTHR11545">
    <property type="entry name" value="RIBOSOMAL PROTEIN L13"/>
    <property type="match status" value="1"/>
</dbReference>
<dbReference type="InterPro" id="IPR036265">
    <property type="entry name" value="HIT-like_sf"/>
</dbReference>
<dbReference type="InterPro" id="IPR023563">
    <property type="entry name" value="Ribosomal_uL13_CS"/>
</dbReference>
<dbReference type="Proteomes" id="UP000305647">
    <property type="component" value="Unassembled WGS sequence"/>
</dbReference>
<proteinExistence type="inferred from homology"/>
<dbReference type="Gene3D" id="6.10.250.3250">
    <property type="match status" value="1"/>
</dbReference>
<evidence type="ECO:0000256" key="2">
    <source>
        <dbReference type="ARBA" id="ARBA00006227"/>
    </source>
</evidence>
<evidence type="ECO:0000256" key="1">
    <source>
        <dbReference type="ARBA" id="ARBA00004021"/>
    </source>
</evidence>
<comment type="similarity">
    <text evidence="2 5">Belongs to the universal ribosomal protein uL13 family.</text>
</comment>
<sequence>MSTYSAAPVIVDGRLASVVAKNLLNGNRVVVVRCEELNLSGSFFRRKLEYMKFMRLRHLVKPSKGGPFHHRAPSRIFLKAVRGMIPHKIARGAAAMQRLKVFEGVPPLYQNKKKMVVPQALRVLRLKPGRKFCTLKRLSSEFGWAHAEVVDKLEAKRKAKGAAYHERKVAATKLRANAFKDAPQNAKLAEFDKNPTSLSKNDLLLYDERCITIYDKFPKSKYHFLILPRKSSDLPSYPNSLDDLLNFDDDIINKVLDTLDRTLTQVEESIHDMQLRDYGKTWDINKGFHAVPSLNCIHLHVMSNDLISDRLKNKKHYNSFHPGKGFFIHFDDVCKAVENGTKEQLRSSLKAKEELLKDPLQSHYNGKIYTNIPKLKTHLVEYFNDNVINNH</sequence>
<dbReference type="InterPro" id="IPR005822">
    <property type="entry name" value="Ribosomal_uL13"/>
</dbReference>